<dbReference type="PANTHER" id="PTHR21301">
    <property type="entry name" value="REVERSE TRANSCRIPTASE"/>
    <property type="match status" value="1"/>
</dbReference>
<evidence type="ECO:0000313" key="3">
    <source>
        <dbReference type="Proteomes" id="UP000272942"/>
    </source>
</evidence>
<reference evidence="4" key="1">
    <citation type="submission" date="2016-06" db="UniProtKB">
        <authorList>
            <consortium name="WormBaseParasite"/>
        </authorList>
    </citation>
    <scope>IDENTIFICATION</scope>
</reference>
<proteinExistence type="predicted"/>
<dbReference type="InterPro" id="IPR000477">
    <property type="entry name" value="RT_dom"/>
</dbReference>
<dbReference type="PROSITE" id="PS50878">
    <property type="entry name" value="RT_POL"/>
    <property type="match status" value="1"/>
</dbReference>
<keyword evidence="3" id="KW-1185">Reference proteome</keyword>
<dbReference type="WBParaSite" id="ECPE_0001017801-mRNA-1">
    <property type="protein sequence ID" value="ECPE_0001017801-mRNA-1"/>
    <property type="gene ID" value="ECPE_0001017801"/>
</dbReference>
<feature type="domain" description="Reverse transcriptase" evidence="1">
    <location>
        <begin position="1"/>
        <end position="83"/>
    </location>
</feature>
<accession>A0A183AT61</accession>
<evidence type="ECO:0000259" key="1">
    <source>
        <dbReference type="PROSITE" id="PS50878"/>
    </source>
</evidence>
<dbReference type="Proteomes" id="UP000272942">
    <property type="component" value="Unassembled WGS sequence"/>
</dbReference>
<dbReference type="EMBL" id="UZAN01048581">
    <property type="protein sequence ID" value="VDP86552.1"/>
    <property type="molecule type" value="Genomic_DNA"/>
</dbReference>
<evidence type="ECO:0000313" key="4">
    <source>
        <dbReference type="WBParaSite" id="ECPE_0001017801-mRNA-1"/>
    </source>
</evidence>
<sequence length="83" mass="9334">MGSPLGPLLADIFMANLENRVLSKPIEESPIYKRHVDDITCVYDADKDADILLEKFNGAHLKIEFTLEKESTNGLAFLDTFSF</sequence>
<reference evidence="2 3" key="2">
    <citation type="submission" date="2018-11" db="EMBL/GenBank/DDBJ databases">
        <authorList>
            <consortium name="Pathogen Informatics"/>
        </authorList>
    </citation>
    <scope>NUCLEOTIDE SEQUENCE [LARGE SCALE GENOMIC DNA]</scope>
    <source>
        <strain evidence="2 3">Egypt</strain>
    </source>
</reference>
<protein>
    <submittedName>
        <fullName evidence="4">Reverse transcriptase domain-containing protein</fullName>
    </submittedName>
</protein>
<dbReference type="OrthoDB" id="6257278at2759"/>
<organism evidence="4">
    <name type="scientific">Echinostoma caproni</name>
    <dbReference type="NCBI Taxonomy" id="27848"/>
    <lineage>
        <taxon>Eukaryota</taxon>
        <taxon>Metazoa</taxon>
        <taxon>Spiralia</taxon>
        <taxon>Lophotrochozoa</taxon>
        <taxon>Platyhelminthes</taxon>
        <taxon>Trematoda</taxon>
        <taxon>Digenea</taxon>
        <taxon>Plagiorchiida</taxon>
        <taxon>Echinostomata</taxon>
        <taxon>Echinostomatoidea</taxon>
        <taxon>Echinostomatidae</taxon>
        <taxon>Echinostoma</taxon>
    </lineage>
</organism>
<dbReference type="PANTHER" id="PTHR21301:SF10">
    <property type="entry name" value="REVERSE TRANSCRIPTASE DOMAIN-CONTAINING PROTEIN"/>
    <property type="match status" value="1"/>
</dbReference>
<gene>
    <name evidence="2" type="ORF">ECPE_LOCUS10145</name>
</gene>
<dbReference type="AlphaFoldDB" id="A0A183AT61"/>
<evidence type="ECO:0000313" key="2">
    <source>
        <dbReference type="EMBL" id="VDP86552.1"/>
    </source>
</evidence>
<name>A0A183AT61_9TREM</name>